<reference evidence="15" key="1">
    <citation type="journal article" date="2023" name="Mol. Phylogenet. Evol.">
        <title>Genome-scale phylogeny and comparative genomics of the fungal order Sordariales.</title>
        <authorList>
            <person name="Hensen N."/>
            <person name="Bonometti L."/>
            <person name="Westerberg I."/>
            <person name="Brannstrom I.O."/>
            <person name="Guillou S."/>
            <person name="Cros-Aarteil S."/>
            <person name="Calhoun S."/>
            <person name="Haridas S."/>
            <person name="Kuo A."/>
            <person name="Mondo S."/>
            <person name="Pangilinan J."/>
            <person name="Riley R."/>
            <person name="LaButti K."/>
            <person name="Andreopoulos B."/>
            <person name="Lipzen A."/>
            <person name="Chen C."/>
            <person name="Yan M."/>
            <person name="Daum C."/>
            <person name="Ng V."/>
            <person name="Clum A."/>
            <person name="Steindorff A."/>
            <person name="Ohm R.A."/>
            <person name="Martin F."/>
            <person name="Silar P."/>
            <person name="Natvig D.O."/>
            <person name="Lalanne C."/>
            <person name="Gautier V."/>
            <person name="Ament-Velasquez S.L."/>
            <person name="Kruys A."/>
            <person name="Hutchinson M.I."/>
            <person name="Powell A.J."/>
            <person name="Barry K."/>
            <person name="Miller A.N."/>
            <person name="Grigoriev I.V."/>
            <person name="Debuchy R."/>
            <person name="Gladieux P."/>
            <person name="Hiltunen Thoren M."/>
            <person name="Johannesson H."/>
        </authorList>
    </citation>
    <scope>NUCLEOTIDE SEQUENCE</scope>
    <source>
        <strain evidence="15">PSN243</strain>
    </source>
</reference>
<gene>
    <name evidence="15" type="ORF">QBC34DRAFT_378012</name>
</gene>
<evidence type="ECO:0000313" key="15">
    <source>
        <dbReference type="EMBL" id="KAK4451601.1"/>
    </source>
</evidence>
<evidence type="ECO:0000256" key="10">
    <source>
        <dbReference type="ARBA" id="ARBA00055764"/>
    </source>
</evidence>
<dbReference type="InterPro" id="IPR029066">
    <property type="entry name" value="PLP-binding_barrel"/>
</dbReference>
<dbReference type="GO" id="GO:0046872">
    <property type="term" value="F:metal ion binding"/>
    <property type="evidence" value="ECO:0007669"/>
    <property type="project" value="UniProtKB-KW"/>
</dbReference>
<evidence type="ECO:0000256" key="12">
    <source>
        <dbReference type="ARBA" id="ARBA00069616"/>
    </source>
</evidence>
<evidence type="ECO:0000256" key="3">
    <source>
        <dbReference type="ARBA" id="ARBA00005323"/>
    </source>
</evidence>
<keyword evidence="6" id="KW-0862">Zinc</keyword>
<evidence type="ECO:0000313" key="16">
    <source>
        <dbReference type="Proteomes" id="UP001321760"/>
    </source>
</evidence>
<feature type="domain" description="D-serine dehydratase-like" evidence="14">
    <location>
        <begin position="320"/>
        <end position="447"/>
    </location>
</feature>
<evidence type="ECO:0000256" key="7">
    <source>
        <dbReference type="ARBA" id="ARBA00022898"/>
    </source>
</evidence>
<evidence type="ECO:0000256" key="4">
    <source>
        <dbReference type="ARBA" id="ARBA00022575"/>
    </source>
</evidence>
<comment type="catalytic activity">
    <reaction evidence="9">
        <text>D-serine = pyruvate + NH4(+)</text>
        <dbReference type="Rhea" id="RHEA:13977"/>
        <dbReference type="ChEBI" id="CHEBI:15361"/>
        <dbReference type="ChEBI" id="CHEBI:28938"/>
        <dbReference type="ChEBI" id="CHEBI:35247"/>
        <dbReference type="EC" id="4.3.1.18"/>
    </reaction>
    <physiologicalReaction direction="left-to-right" evidence="9">
        <dbReference type="Rhea" id="RHEA:13978"/>
    </physiologicalReaction>
</comment>
<dbReference type="EC" id="4.3.1.18" evidence="11"/>
<dbReference type="PANTHER" id="PTHR28004">
    <property type="entry name" value="ZGC:162816-RELATED"/>
    <property type="match status" value="1"/>
</dbReference>
<organism evidence="15 16">
    <name type="scientific">Podospora aff. communis PSN243</name>
    <dbReference type="NCBI Taxonomy" id="3040156"/>
    <lineage>
        <taxon>Eukaryota</taxon>
        <taxon>Fungi</taxon>
        <taxon>Dikarya</taxon>
        <taxon>Ascomycota</taxon>
        <taxon>Pezizomycotina</taxon>
        <taxon>Sordariomycetes</taxon>
        <taxon>Sordariomycetidae</taxon>
        <taxon>Sordariales</taxon>
        <taxon>Podosporaceae</taxon>
        <taxon>Podospora</taxon>
    </lineage>
</organism>
<proteinExistence type="inferred from homology"/>
<dbReference type="GO" id="GO:0009636">
    <property type="term" value="P:response to toxic substance"/>
    <property type="evidence" value="ECO:0007669"/>
    <property type="project" value="UniProtKB-KW"/>
</dbReference>
<name>A0AAV9GTG3_9PEZI</name>
<comment type="cofactor">
    <cofactor evidence="2">
        <name>Zn(2+)</name>
        <dbReference type="ChEBI" id="CHEBI:29105"/>
    </cofactor>
</comment>
<dbReference type="InterPro" id="IPR026956">
    <property type="entry name" value="D-ser_dehydrat-like_dom"/>
</dbReference>
<sequence>MAQSAPSAALKAQLRDRFVGQNLKHVPTPSIILDLAKLEVNCERMLDATERLGLLWRAHIKTHKTTELTRLQVGDDRTTPVSIMTSTVLEAENITPLLKEYQAAGRAVNLLFAFPLLPSAIPRLAHISSTLGPSSLSLMIDQLSQLTFATTLPHPPLLFLKIDAGYGRAGLPPTSPALFSLIDAALAAEQSGTVILHGLYCHAGHSYSARQAGEGMGFLAGEFAGLVKPAEYIREKRPARDVVLSVGATPSATSVQNLVFLDGKGEEEDGSVAEVRRLWGVLRGKGFKLEVHAGVYPTLDLQQLATHARDASLMTVDDIAVSVLAEVASVYPSRGANGTTEALIAAGTLALGREPVTDKGTPPGKDYSGWGILTPWGAARANPVPGPEFPRVHSGWQVGRISQEHGILTWHGPKDEEVPLQVGDKVQVWPNHSCVAGACYDYYLVLDSRNKGREDEVVDVWPRWRGW</sequence>
<dbReference type="Gene3D" id="2.40.37.20">
    <property type="entry name" value="D-serine dehydratase-like domain"/>
    <property type="match status" value="1"/>
</dbReference>
<evidence type="ECO:0000256" key="2">
    <source>
        <dbReference type="ARBA" id="ARBA00001947"/>
    </source>
</evidence>
<evidence type="ECO:0000259" key="14">
    <source>
        <dbReference type="SMART" id="SM01119"/>
    </source>
</evidence>
<dbReference type="GO" id="GO:0008721">
    <property type="term" value="F:D-serine ammonia-lyase activity"/>
    <property type="evidence" value="ECO:0007669"/>
    <property type="project" value="UniProtKB-EC"/>
</dbReference>
<evidence type="ECO:0000256" key="1">
    <source>
        <dbReference type="ARBA" id="ARBA00001933"/>
    </source>
</evidence>
<comment type="similarity">
    <text evidence="3">Belongs to the DSD1 family.</text>
</comment>
<dbReference type="InterPro" id="IPR042208">
    <property type="entry name" value="D-ser_dehydrat-like_sf"/>
</dbReference>
<dbReference type="Proteomes" id="UP001321760">
    <property type="component" value="Unassembled WGS sequence"/>
</dbReference>
<comment type="caution">
    <text evidence="15">The sequence shown here is derived from an EMBL/GenBank/DDBJ whole genome shotgun (WGS) entry which is preliminary data.</text>
</comment>
<reference evidence="15" key="2">
    <citation type="submission" date="2023-05" db="EMBL/GenBank/DDBJ databases">
        <authorList>
            <consortium name="Lawrence Berkeley National Laboratory"/>
            <person name="Steindorff A."/>
            <person name="Hensen N."/>
            <person name="Bonometti L."/>
            <person name="Westerberg I."/>
            <person name="Brannstrom I.O."/>
            <person name="Guillou S."/>
            <person name="Cros-Aarteil S."/>
            <person name="Calhoun S."/>
            <person name="Haridas S."/>
            <person name="Kuo A."/>
            <person name="Mondo S."/>
            <person name="Pangilinan J."/>
            <person name="Riley R."/>
            <person name="Labutti K."/>
            <person name="Andreopoulos B."/>
            <person name="Lipzen A."/>
            <person name="Chen C."/>
            <person name="Yanf M."/>
            <person name="Daum C."/>
            <person name="Ng V."/>
            <person name="Clum A."/>
            <person name="Ohm R."/>
            <person name="Martin F."/>
            <person name="Silar P."/>
            <person name="Natvig D."/>
            <person name="Lalanne C."/>
            <person name="Gautier V."/>
            <person name="Ament-Velasquez S.L."/>
            <person name="Kruys A."/>
            <person name="Hutchinson M.I."/>
            <person name="Powell A.J."/>
            <person name="Barry K."/>
            <person name="Miller A.N."/>
            <person name="Grigoriev I.V."/>
            <person name="Debuchy R."/>
            <person name="Gladieux P."/>
            <person name="Thoren M.H."/>
            <person name="Johannesson H."/>
        </authorList>
    </citation>
    <scope>NUCLEOTIDE SEQUENCE</scope>
    <source>
        <strain evidence="15">PSN243</strain>
    </source>
</reference>
<dbReference type="Pfam" id="PF14031">
    <property type="entry name" value="D-ser_dehydrat"/>
    <property type="match status" value="1"/>
</dbReference>
<dbReference type="FunFam" id="3.20.20.10:FF:000016">
    <property type="entry name" value="D-serine dehydratase"/>
    <property type="match status" value="1"/>
</dbReference>
<dbReference type="InterPro" id="IPR051466">
    <property type="entry name" value="D-amino_acid_metab_enzyme"/>
</dbReference>
<evidence type="ECO:0000256" key="8">
    <source>
        <dbReference type="ARBA" id="ARBA00023239"/>
    </source>
</evidence>
<evidence type="ECO:0000256" key="13">
    <source>
        <dbReference type="ARBA" id="ARBA00075219"/>
    </source>
</evidence>
<keyword evidence="16" id="KW-1185">Reference proteome</keyword>
<dbReference type="SUPFAM" id="SSF51419">
    <property type="entry name" value="PLP-binding barrel"/>
    <property type="match status" value="1"/>
</dbReference>
<evidence type="ECO:0000256" key="9">
    <source>
        <dbReference type="ARBA" id="ARBA00051198"/>
    </source>
</evidence>
<dbReference type="PANTHER" id="PTHR28004:SF2">
    <property type="entry name" value="D-SERINE DEHYDRATASE"/>
    <property type="match status" value="1"/>
</dbReference>
<dbReference type="EMBL" id="MU865927">
    <property type="protein sequence ID" value="KAK4451601.1"/>
    <property type="molecule type" value="Genomic_DNA"/>
</dbReference>
<dbReference type="SMART" id="SM01119">
    <property type="entry name" value="D-ser_dehydrat"/>
    <property type="match status" value="1"/>
</dbReference>
<comment type="cofactor">
    <cofactor evidence="1">
        <name>pyridoxal 5'-phosphate</name>
        <dbReference type="ChEBI" id="CHEBI:597326"/>
    </cofactor>
</comment>
<keyword evidence="7" id="KW-0663">Pyridoxal phosphate</keyword>
<dbReference type="GO" id="GO:0036088">
    <property type="term" value="P:D-serine catabolic process"/>
    <property type="evidence" value="ECO:0007669"/>
    <property type="project" value="TreeGrafter"/>
</dbReference>
<dbReference type="Gene3D" id="3.20.20.10">
    <property type="entry name" value="Alanine racemase"/>
    <property type="match status" value="1"/>
</dbReference>
<protein>
    <recommendedName>
        <fullName evidence="12">D-serine dehydratase</fullName>
        <ecNumber evidence="11">4.3.1.18</ecNumber>
    </recommendedName>
    <alternativeName>
        <fullName evidence="13">D-serine deaminase</fullName>
    </alternativeName>
</protein>
<evidence type="ECO:0000256" key="5">
    <source>
        <dbReference type="ARBA" id="ARBA00022723"/>
    </source>
</evidence>
<comment type="function">
    <text evidence="10">Catalyzes the conversion of D-serine to pyruvate and ammonia. May play a role in D-serine detoxification.</text>
</comment>
<accession>A0AAV9GTG3</accession>
<dbReference type="AlphaFoldDB" id="A0AAV9GTG3"/>
<keyword evidence="8" id="KW-0456">Lyase</keyword>
<evidence type="ECO:0000256" key="6">
    <source>
        <dbReference type="ARBA" id="ARBA00022833"/>
    </source>
</evidence>
<keyword evidence="5" id="KW-0479">Metal-binding</keyword>
<keyword evidence="4" id="KW-0216">Detoxification</keyword>
<evidence type="ECO:0000256" key="11">
    <source>
        <dbReference type="ARBA" id="ARBA00066349"/>
    </source>
</evidence>